<keyword evidence="3" id="KW-0540">Nuclease</keyword>
<proteinExistence type="predicted"/>
<feature type="region of interest" description="Disordered" evidence="7">
    <location>
        <begin position="1"/>
        <end position="22"/>
    </location>
</feature>
<keyword evidence="1" id="KW-0808">Transferase</keyword>
<name>A0A151SLC5_CAJCA</name>
<evidence type="ECO:0000259" key="9">
    <source>
        <dbReference type="Pfam" id="PF17917"/>
    </source>
</evidence>
<dbReference type="GO" id="GO:0016787">
    <property type="term" value="F:hydrolase activity"/>
    <property type="evidence" value="ECO:0007669"/>
    <property type="project" value="UniProtKB-KW"/>
</dbReference>
<dbReference type="AlphaFoldDB" id="A0A151SLC5"/>
<dbReference type="PANTHER" id="PTHR48475:SF2">
    <property type="entry name" value="RIBONUCLEASE H"/>
    <property type="match status" value="1"/>
</dbReference>
<reference evidence="10 11" key="1">
    <citation type="journal article" date="2012" name="Nat. Biotechnol.">
        <title>Draft genome sequence of pigeonpea (Cajanus cajan), an orphan legume crop of resource-poor farmers.</title>
        <authorList>
            <person name="Varshney R.K."/>
            <person name="Chen W."/>
            <person name="Li Y."/>
            <person name="Bharti A.K."/>
            <person name="Saxena R.K."/>
            <person name="Schlueter J.A."/>
            <person name="Donoghue M.T."/>
            <person name="Azam S."/>
            <person name="Fan G."/>
            <person name="Whaley A.M."/>
            <person name="Farmer A.D."/>
            <person name="Sheridan J."/>
            <person name="Iwata A."/>
            <person name="Tuteja R."/>
            <person name="Penmetsa R.V."/>
            <person name="Wu W."/>
            <person name="Upadhyaya H.D."/>
            <person name="Yang S.P."/>
            <person name="Shah T."/>
            <person name="Saxena K.B."/>
            <person name="Michael T."/>
            <person name="McCombie W.R."/>
            <person name="Yang B."/>
            <person name="Zhang G."/>
            <person name="Yang H."/>
            <person name="Wang J."/>
            <person name="Spillane C."/>
            <person name="Cook D.R."/>
            <person name="May G.D."/>
            <person name="Xu X."/>
            <person name="Jackson S.A."/>
        </authorList>
    </citation>
    <scope>NUCLEOTIDE SEQUENCE [LARGE SCALE GENOMIC DNA]</scope>
    <source>
        <strain evidence="11">cv. Asha</strain>
    </source>
</reference>
<dbReference type="EMBL" id="CM003613">
    <property type="protein sequence ID" value="KYP55588.1"/>
    <property type="molecule type" value="Genomic_DNA"/>
</dbReference>
<dbReference type="InterPro" id="IPR036397">
    <property type="entry name" value="RNaseH_sf"/>
</dbReference>
<feature type="domain" description="Reverse transcriptase RNase H-like" evidence="9">
    <location>
        <begin position="137"/>
        <end position="202"/>
    </location>
</feature>
<evidence type="ECO:0000256" key="1">
    <source>
        <dbReference type="ARBA" id="ARBA00022679"/>
    </source>
</evidence>
<keyword evidence="2" id="KW-0548">Nucleotidyltransferase</keyword>
<evidence type="ECO:0000259" key="8">
    <source>
        <dbReference type="Pfam" id="PF00078"/>
    </source>
</evidence>
<keyword evidence="6" id="KW-0695">RNA-directed DNA polymerase</keyword>
<dbReference type="GO" id="GO:0003676">
    <property type="term" value="F:nucleic acid binding"/>
    <property type="evidence" value="ECO:0007669"/>
    <property type="project" value="InterPro"/>
</dbReference>
<evidence type="ECO:0000256" key="3">
    <source>
        <dbReference type="ARBA" id="ARBA00022722"/>
    </source>
</evidence>
<gene>
    <name evidence="10" type="ORF">KK1_001805</name>
</gene>
<evidence type="ECO:0000256" key="5">
    <source>
        <dbReference type="ARBA" id="ARBA00022801"/>
    </source>
</evidence>
<dbReference type="Gene3D" id="3.30.420.10">
    <property type="entry name" value="Ribonuclease H-like superfamily/Ribonuclease H"/>
    <property type="match status" value="1"/>
</dbReference>
<dbReference type="InterPro" id="IPR041373">
    <property type="entry name" value="RT_RNaseH"/>
</dbReference>
<keyword evidence="11" id="KW-1185">Reference proteome</keyword>
<keyword evidence="4" id="KW-0255">Endonuclease</keyword>
<keyword evidence="5" id="KW-0378">Hydrolase</keyword>
<dbReference type="GO" id="GO:0004519">
    <property type="term" value="F:endonuclease activity"/>
    <property type="evidence" value="ECO:0007669"/>
    <property type="project" value="UniProtKB-KW"/>
</dbReference>
<dbReference type="GO" id="GO:0003964">
    <property type="term" value="F:RNA-directed DNA polymerase activity"/>
    <property type="evidence" value="ECO:0007669"/>
    <property type="project" value="UniProtKB-KW"/>
</dbReference>
<feature type="domain" description="Reverse transcriptase" evidence="8">
    <location>
        <begin position="29"/>
        <end position="95"/>
    </location>
</feature>
<dbReference type="SUPFAM" id="SSF53098">
    <property type="entry name" value="Ribonuclease H-like"/>
    <property type="match status" value="1"/>
</dbReference>
<evidence type="ECO:0000313" key="11">
    <source>
        <dbReference type="Proteomes" id="UP000075243"/>
    </source>
</evidence>
<evidence type="ECO:0000256" key="6">
    <source>
        <dbReference type="ARBA" id="ARBA00022918"/>
    </source>
</evidence>
<evidence type="ECO:0000256" key="7">
    <source>
        <dbReference type="SAM" id="MobiDB-lite"/>
    </source>
</evidence>
<sequence>MTFTSVEHPQSNGQVESANKASKTQALHQLMDKVLAGQLGRNVEAYVDDMVVKSDSVSHHFADLQESFDTLARYQLKLNPAKCSFGVQAGKFLGFLLTHRGIEANPDKCSAIINMRSPAIVKEVQQLAGRMASLSHKVLQGAEVRYQKIEKLAFTILVTARKLKHYFQSYEMVIQTDYPISQVLQKLDLAGRMMKWSIELSELAIKYEPRGAIKAQVGSGAGIVLEGPGGILLEQSLHFEFRASNNQAEYEALLAGMALAKEMGATNLSARSGKGTCWVASVTRGKSLDTL</sequence>
<evidence type="ECO:0000256" key="2">
    <source>
        <dbReference type="ARBA" id="ARBA00022695"/>
    </source>
</evidence>
<dbReference type="Pfam" id="PF17917">
    <property type="entry name" value="RT_RNaseH"/>
    <property type="match status" value="1"/>
</dbReference>
<dbReference type="SUPFAM" id="SSF56672">
    <property type="entry name" value="DNA/RNA polymerases"/>
    <property type="match status" value="1"/>
</dbReference>
<protein>
    <submittedName>
        <fullName evidence="10">Retrovirus-related Pol polyprotein from transposon opus</fullName>
    </submittedName>
</protein>
<accession>A0A151SLC5</accession>
<dbReference type="InterPro" id="IPR012337">
    <property type="entry name" value="RNaseH-like_sf"/>
</dbReference>
<dbReference type="Gramene" id="C.cajan_01762.t">
    <property type="protein sequence ID" value="C.cajan_01762.t"/>
    <property type="gene ID" value="C.cajan_01762"/>
</dbReference>
<dbReference type="Pfam" id="PF00078">
    <property type="entry name" value="RVT_1"/>
    <property type="match status" value="1"/>
</dbReference>
<dbReference type="Proteomes" id="UP000075243">
    <property type="component" value="Chromosome 11"/>
</dbReference>
<dbReference type="InterPro" id="IPR000477">
    <property type="entry name" value="RT_dom"/>
</dbReference>
<dbReference type="Gene3D" id="3.30.70.270">
    <property type="match status" value="1"/>
</dbReference>
<dbReference type="InterPro" id="IPR043128">
    <property type="entry name" value="Rev_trsase/Diguanyl_cyclase"/>
</dbReference>
<evidence type="ECO:0000313" key="10">
    <source>
        <dbReference type="EMBL" id="KYP55588.1"/>
    </source>
</evidence>
<evidence type="ECO:0000256" key="4">
    <source>
        <dbReference type="ARBA" id="ARBA00022759"/>
    </source>
</evidence>
<organism evidence="10 11">
    <name type="scientific">Cajanus cajan</name>
    <name type="common">Pigeon pea</name>
    <name type="synonym">Cajanus indicus</name>
    <dbReference type="NCBI Taxonomy" id="3821"/>
    <lineage>
        <taxon>Eukaryota</taxon>
        <taxon>Viridiplantae</taxon>
        <taxon>Streptophyta</taxon>
        <taxon>Embryophyta</taxon>
        <taxon>Tracheophyta</taxon>
        <taxon>Spermatophyta</taxon>
        <taxon>Magnoliopsida</taxon>
        <taxon>eudicotyledons</taxon>
        <taxon>Gunneridae</taxon>
        <taxon>Pentapetalae</taxon>
        <taxon>rosids</taxon>
        <taxon>fabids</taxon>
        <taxon>Fabales</taxon>
        <taxon>Fabaceae</taxon>
        <taxon>Papilionoideae</taxon>
        <taxon>50 kb inversion clade</taxon>
        <taxon>NPAAA clade</taxon>
        <taxon>indigoferoid/millettioid clade</taxon>
        <taxon>Phaseoleae</taxon>
        <taxon>Cajanus</taxon>
    </lineage>
</organism>
<dbReference type="PANTHER" id="PTHR48475">
    <property type="entry name" value="RIBONUCLEASE H"/>
    <property type="match status" value="1"/>
</dbReference>
<dbReference type="InterPro" id="IPR043502">
    <property type="entry name" value="DNA/RNA_pol_sf"/>
</dbReference>